<gene>
    <name evidence="1" type="ORF">V5799_019391</name>
</gene>
<accession>A0AAQ4EWX3</accession>
<dbReference type="EMBL" id="JARKHS020009973">
    <property type="protein sequence ID" value="KAK8779269.1"/>
    <property type="molecule type" value="Genomic_DNA"/>
</dbReference>
<organism evidence="1 2">
    <name type="scientific">Amblyomma americanum</name>
    <name type="common">Lone star tick</name>
    <dbReference type="NCBI Taxonomy" id="6943"/>
    <lineage>
        <taxon>Eukaryota</taxon>
        <taxon>Metazoa</taxon>
        <taxon>Ecdysozoa</taxon>
        <taxon>Arthropoda</taxon>
        <taxon>Chelicerata</taxon>
        <taxon>Arachnida</taxon>
        <taxon>Acari</taxon>
        <taxon>Parasitiformes</taxon>
        <taxon>Ixodida</taxon>
        <taxon>Ixodoidea</taxon>
        <taxon>Ixodidae</taxon>
        <taxon>Amblyomminae</taxon>
        <taxon>Amblyomma</taxon>
    </lineage>
</organism>
<reference evidence="1 2" key="1">
    <citation type="journal article" date="2023" name="Arcadia Sci">
        <title>De novo assembly of a long-read Amblyomma americanum tick genome.</title>
        <authorList>
            <person name="Chou S."/>
            <person name="Poskanzer K.E."/>
            <person name="Rollins M."/>
            <person name="Thuy-Boun P.S."/>
        </authorList>
    </citation>
    <scope>NUCLEOTIDE SEQUENCE [LARGE SCALE GENOMIC DNA]</scope>
    <source>
        <strain evidence="1">F_SG_1</strain>
        <tissue evidence="1">Salivary glands</tissue>
    </source>
</reference>
<dbReference type="Proteomes" id="UP001321473">
    <property type="component" value="Unassembled WGS sequence"/>
</dbReference>
<evidence type="ECO:0000313" key="2">
    <source>
        <dbReference type="Proteomes" id="UP001321473"/>
    </source>
</evidence>
<sequence length="132" mass="14511">MALEMVAAAWIATRATIIRNSFQHTGFATEQLAALPGLQLPEEEATLVSAWQELHGVDETVPEALDDFLFADEDVIVHEELTDDTVVKNVCGMTKDSDDEGGDDQLEKKEACPRDVLNALDTIRSFIGAHDR</sequence>
<protein>
    <recommendedName>
        <fullName evidence="3">Tick transposon</fullName>
    </recommendedName>
</protein>
<keyword evidence="2" id="KW-1185">Reference proteome</keyword>
<name>A0AAQ4EWX3_AMBAM</name>
<comment type="caution">
    <text evidence="1">The sequence shown here is derived from an EMBL/GenBank/DDBJ whole genome shotgun (WGS) entry which is preliminary data.</text>
</comment>
<dbReference type="AlphaFoldDB" id="A0AAQ4EWX3"/>
<evidence type="ECO:0008006" key="3">
    <source>
        <dbReference type="Google" id="ProtNLM"/>
    </source>
</evidence>
<proteinExistence type="predicted"/>
<evidence type="ECO:0000313" key="1">
    <source>
        <dbReference type="EMBL" id="KAK8779269.1"/>
    </source>
</evidence>